<dbReference type="PANTHER" id="PTHR43135:SF3">
    <property type="entry name" value="ALPHA-D-RIBOSE 1-METHYLPHOSPHONATE 5-TRIPHOSPHATE DIPHOSPHATASE"/>
    <property type="match status" value="1"/>
</dbReference>
<dbReference type="EMBL" id="VKAC01000004">
    <property type="protein sequence ID" value="TXR56847.1"/>
    <property type="molecule type" value="Genomic_DNA"/>
</dbReference>
<dbReference type="InterPro" id="IPR051781">
    <property type="entry name" value="Metallo-dep_Hydrolase"/>
</dbReference>
<sequence>MSLTDLVGPAGLVVVGADVWDGESDSTAPATVVCEGGSVTEVLDPGVASDAAVTRVREAGGRVLEAAGRTVLPGLIDAHCHAYAAALSPRDIESWPLSYVALNARRRLEAALARGFTTVRDVAGGDAGLARALEEGLVAGPRYLYTGAALSQTGGHGEVRGRGEELCGCNAHTSEVVDGVDALRRAVRERFHGGAHAIKVMASGGVVSETDPIRVPQYSSEELRAVCDEAARRGSYVAAHAYSPEAIAHAVAAGVRSVEHGNLLDAPTAALMAEREAVLVATLGCYEAMARRGADLGMSPVAQAKNREVLAAGRDAVGLAVAAGVPVGFGSDLMGPLEDEQLACLRLHLDVLGPLQGLRSATSVNADVLQRPDLGRVRVGSAADLLVVDGDPFTRPDVLWGPPSGRTVVLGGRVLRVGG</sequence>
<dbReference type="InterPro" id="IPR006680">
    <property type="entry name" value="Amidohydro-rel"/>
</dbReference>
<evidence type="ECO:0000259" key="1">
    <source>
        <dbReference type="Pfam" id="PF01979"/>
    </source>
</evidence>
<evidence type="ECO:0000313" key="2">
    <source>
        <dbReference type="EMBL" id="TXR56847.1"/>
    </source>
</evidence>
<comment type="caution">
    <text evidence="2">The sequence shown here is derived from an EMBL/GenBank/DDBJ whole genome shotgun (WGS) entry which is preliminary data.</text>
</comment>
<dbReference type="InterPro" id="IPR032466">
    <property type="entry name" value="Metal_Hydrolase"/>
</dbReference>
<name>A0A5C8ZG72_9ACTN</name>
<dbReference type="AlphaFoldDB" id="A0A5C8ZG72"/>
<dbReference type="Gene3D" id="3.20.20.140">
    <property type="entry name" value="Metal-dependent hydrolases"/>
    <property type="match status" value="1"/>
</dbReference>
<gene>
    <name evidence="2" type="ORF">FMM08_09000</name>
</gene>
<dbReference type="SUPFAM" id="SSF51338">
    <property type="entry name" value="Composite domain of metallo-dependent hydrolases"/>
    <property type="match status" value="1"/>
</dbReference>
<dbReference type="SUPFAM" id="SSF51556">
    <property type="entry name" value="Metallo-dependent hydrolases"/>
    <property type="match status" value="1"/>
</dbReference>
<proteinExistence type="predicted"/>
<evidence type="ECO:0000313" key="3">
    <source>
        <dbReference type="Proteomes" id="UP000321234"/>
    </source>
</evidence>
<keyword evidence="2" id="KW-0378">Hydrolase</keyword>
<dbReference type="GO" id="GO:0016810">
    <property type="term" value="F:hydrolase activity, acting on carbon-nitrogen (but not peptide) bonds"/>
    <property type="evidence" value="ECO:0007669"/>
    <property type="project" value="InterPro"/>
</dbReference>
<reference evidence="2 3" key="1">
    <citation type="submission" date="2019-07" db="EMBL/GenBank/DDBJ databases">
        <title>Quadrisphaera sp. strain DD2A genome sequencing and assembly.</title>
        <authorList>
            <person name="Kim I."/>
        </authorList>
    </citation>
    <scope>NUCLEOTIDE SEQUENCE [LARGE SCALE GENOMIC DNA]</scope>
    <source>
        <strain evidence="2 3">DD2A</strain>
    </source>
</reference>
<dbReference type="InterPro" id="IPR011059">
    <property type="entry name" value="Metal-dep_hydrolase_composite"/>
</dbReference>
<protein>
    <submittedName>
        <fullName evidence="2">Amidohydrolase family protein</fullName>
    </submittedName>
</protein>
<feature type="domain" description="Amidohydrolase-related" evidence="1">
    <location>
        <begin position="70"/>
        <end position="414"/>
    </location>
</feature>
<accession>A0A5C8ZG72</accession>
<dbReference type="Gene3D" id="2.30.40.10">
    <property type="entry name" value="Urease, subunit C, domain 1"/>
    <property type="match status" value="1"/>
</dbReference>
<dbReference type="RefSeq" id="WP_147925976.1">
    <property type="nucleotide sequence ID" value="NZ_VKAC01000004.1"/>
</dbReference>
<keyword evidence="3" id="KW-1185">Reference proteome</keyword>
<dbReference type="CDD" id="cd01299">
    <property type="entry name" value="Met_dep_hydrolase_A"/>
    <property type="match status" value="1"/>
</dbReference>
<dbReference type="Proteomes" id="UP000321234">
    <property type="component" value="Unassembled WGS sequence"/>
</dbReference>
<dbReference type="InterPro" id="IPR057744">
    <property type="entry name" value="OTAase-like"/>
</dbReference>
<dbReference type="Pfam" id="PF01979">
    <property type="entry name" value="Amidohydro_1"/>
    <property type="match status" value="1"/>
</dbReference>
<dbReference type="OrthoDB" id="3514520at2"/>
<organism evidence="2 3">
    <name type="scientific">Quadrisphaera setariae</name>
    <dbReference type="NCBI Taxonomy" id="2593304"/>
    <lineage>
        <taxon>Bacteria</taxon>
        <taxon>Bacillati</taxon>
        <taxon>Actinomycetota</taxon>
        <taxon>Actinomycetes</taxon>
        <taxon>Kineosporiales</taxon>
        <taxon>Kineosporiaceae</taxon>
        <taxon>Quadrisphaera</taxon>
    </lineage>
</organism>
<dbReference type="PANTHER" id="PTHR43135">
    <property type="entry name" value="ALPHA-D-RIBOSE 1-METHYLPHOSPHONATE 5-TRIPHOSPHATE DIPHOSPHATASE"/>
    <property type="match status" value="1"/>
</dbReference>